<organism evidence="3 4">
    <name type="scientific">Discostella pseudostelligera</name>
    <dbReference type="NCBI Taxonomy" id="259834"/>
    <lineage>
        <taxon>Eukaryota</taxon>
        <taxon>Sar</taxon>
        <taxon>Stramenopiles</taxon>
        <taxon>Ochrophyta</taxon>
        <taxon>Bacillariophyta</taxon>
        <taxon>Coscinodiscophyceae</taxon>
        <taxon>Thalassiosirophycidae</taxon>
        <taxon>Stephanodiscales</taxon>
        <taxon>Stephanodiscaceae</taxon>
        <taxon>Discostella</taxon>
    </lineage>
</organism>
<feature type="signal peptide" evidence="2">
    <location>
        <begin position="1"/>
        <end position="22"/>
    </location>
</feature>
<reference evidence="3 4" key="1">
    <citation type="submission" date="2024-10" db="EMBL/GenBank/DDBJ databases">
        <title>Updated reference genomes for cyclostephanoid diatoms.</title>
        <authorList>
            <person name="Roberts W.R."/>
            <person name="Alverson A.J."/>
        </authorList>
    </citation>
    <scope>NUCLEOTIDE SEQUENCE [LARGE SCALE GENOMIC DNA]</scope>
    <source>
        <strain evidence="3 4">AJA232-27</strain>
    </source>
</reference>
<feature type="compositionally biased region" description="Basic and acidic residues" evidence="1">
    <location>
        <begin position="435"/>
        <end position="445"/>
    </location>
</feature>
<feature type="chain" id="PRO_5044761445" evidence="2">
    <location>
        <begin position="23"/>
        <end position="563"/>
    </location>
</feature>
<evidence type="ECO:0000256" key="2">
    <source>
        <dbReference type="SAM" id="SignalP"/>
    </source>
</evidence>
<feature type="region of interest" description="Disordered" evidence="1">
    <location>
        <begin position="47"/>
        <end position="126"/>
    </location>
</feature>
<evidence type="ECO:0000313" key="3">
    <source>
        <dbReference type="EMBL" id="KAL3762851.1"/>
    </source>
</evidence>
<name>A0ABD3MJ67_9STRA</name>
<feature type="compositionally biased region" description="Polar residues" evidence="1">
    <location>
        <begin position="52"/>
        <end position="69"/>
    </location>
</feature>
<dbReference type="EMBL" id="JALLBG020000130">
    <property type="protein sequence ID" value="KAL3762851.1"/>
    <property type="molecule type" value="Genomic_DNA"/>
</dbReference>
<dbReference type="PANTHER" id="PTHR34131:SF3">
    <property type="entry name" value="(RAP ANNOTATION RELEASE2) GALACTOSE-BINDING LIKE DOMAIN CONTAINING PROTEIN"/>
    <property type="match status" value="1"/>
</dbReference>
<evidence type="ECO:0000256" key="1">
    <source>
        <dbReference type="SAM" id="MobiDB-lite"/>
    </source>
</evidence>
<dbReference type="Proteomes" id="UP001530293">
    <property type="component" value="Unassembled WGS sequence"/>
</dbReference>
<dbReference type="AlphaFoldDB" id="A0ABD3MJ67"/>
<sequence>MLAHSSLAVVTLVIAAISPSNALALAAFSSSSSLRPSQYRYSSSASALSYSNGDESNGENLSLPQQFDPKSTRRLSSWRIPQRAMPRVQTTSKAEAASRAGCIIRQQRGARAANPDTIVEKRNEKRNEIHPKIQTERKARPLRTIRRIVLRQQPPPQSQQLEQGVQHNIITPPTSSNNRLSLTNYPQLDEILDTSDLSVPTTTTDTEVEQRNGGARRVTFKATKEASKAISSKHFATLTDFMTQPVSQYSLLSYHDNAEGMGSTNDIASSNPQLMMSRRWIIRRLTKEESRIYIHDTPSSIAISSSSSSEDTMEESNLFRLAVPLLPLIGWDLTPVIDLEVIPPKKESVDKRAEHGFLNGNYVTSASSNNSWAPLQGIRKRISHRGGHHDSNRDSAHSPRPVVKIRSLRVSLLSTQKEVNEVMMNKSKSSTMNQKVRDRGSSHTMQKEAIEMVGRVEEWLKPHITFEAEISWNDGVYSTSTTHDNNDDADQDDEDVLSNVTVKSTAITSLTVPKIPSEILRKSVPSAFLVKRLGATLTSRALAICLPRFLTQLEKDYNRWLGL</sequence>
<evidence type="ECO:0000313" key="4">
    <source>
        <dbReference type="Proteomes" id="UP001530293"/>
    </source>
</evidence>
<comment type="caution">
    <text evidence="3">The sequence shown here is derived from an EMBL/GenBank/DDBJ whole genome shotgun (WGS) entry which is preliminary data.</text>
</comment>
<accession>A0ABD3MJ67</accession>
<protein>
    <submittedName>
        <fullName evidence="3">Uncharacterized protein</fullName>
    </submittedName>
</protein>
<feature type="region of interest" description="Disordered" evidence="1">
    <location>
        <begin position="426"/>
        <end position="445"/>
    </location>
</feature>
<keyword evidence="2" id="KW-0732">Signal</keyword>
<gene>
    <name evidence="3" type="ORF">ACHAWU_000998</name>
</gene>
<keyword evidence="4" id="KW-1185">Reference proteome</keyword>
<proteinExistence type="predicted"/>
<dbReference type="PANTHER" id="PTHR34131">
    <property type="entry name" value="(RAP ANNOTATION RELEASE2) GALACTOSE-BINDING LIKE DOMAIN CONTAINING PROTEIN"/>
    <property type="match status" value="1"/>
</dbReference>